<keyword evidence="2" id="KW-1185">Reference proteome</keyword>
<protein>
    <recommendedName>
        <fullName evidence="3">Carbon-phosphorus lyase subunit PhnH</fullName>
    </recommendedName>
</protein>
<reference evidence="1 2" key="1">
    <citation type="submission" date="2015-12" db="EMBL/GenBank/DDBJ databases">
        <title>Genome sequence of Oceanibaculum pacificum MCCC 1A02656.</title>
        <authorList>
            <person name="Lu L."/>
            <person name="Lai Q."/>
            <person name="Shao Z."/>
            <person name="Qian P."/>
        </authorList>
    </citation>
    <scope>NUCLEOTIDE SEQUENCE [LARGE SCALE GENOMIC DNA]</scope>
    <source>
        <strain evidence="1 2">MCCC 1A02656</strain>
    </source>
</reference>
<evidence type="ECO:0000313" key="1">
    <source>
        <dbReference type="EMBL" id="KZD08984.1"/>
    </source>
</evidence>
<organism evidence="1 2">
    <name type="scientific">Oceanibaculum pacificum</name>
    <dbReference type="NCBI Taxonomy" id="580166"/>
    <lineage>
        <taxon>Bacteria</taxon>
        <taxon>Pseudomonadati</taxon>
        <taxon>Pseudomonadota</taxon>
        <taxon>Alphaproteobacteria</taxon>
        <taxon>Rhodospirillales</taxon>
        <taxon>Oceanibaculaceae</taxon>
        <taxon>Oceanibaculum</taxon>
    </lineage>
</organism>
<proteinExistence type="predicted"/>
<dbReference type="STRING" id="580166.AUP43_08195"/>
<name>A0A154W668_9PROT</name>
<dbReference type="Proteomes" id="UP000076400">
    <property type="component" value="Unassembled WGS sequence"/>
</dbReference>
<evidence type="ECO:0008006" key="3">
    <source>
        <dbReference type="Google" id="ProtNLM"/>
    </source>
</evidence>
<accession>A0A154W668</accession>
<dbReference type="Gene3D" id="3.40.50.11310">
    <property type="entry name" value="Bacterial phosphonate metabolism protein PhnH"/>
    <property type="match status" value="1"/>
</dbReference>
<dbReference type="NCBIfam" id="TIGR03292">
    <property type="entry name" value="PhnH_redo"/>
    <property type="match status" value="1"/>
</dbReference>
<comment type="caution">
    <text evidence="1">The sequence shown here is derived from an EMBL/GenBank/DDBJ whole genome shotgun (WGS) entry which is preliminary data.</text>
</comment>
<dbReference type="SUPFAM" id="SSF159709">
    <property type="entry name" value="PhnH-like"/>
    <property type="match status" value="1"/>
</dbReference>
<dbReference type="InterPro" id="IPR008772">
    <property type="entry name" value="Phosphonate_metab_PhnH"/>
</dbReference>
<dbReference type="EMBL" id="LPXN01000102">
    <property type="protein sequence ID" value="KZD08984.1"/>
    <property type="molecule type" value="Genomic_DNA"/>
</dbReference>
<dbReference type="GO" id="GO:0019634">
    <property type="term" value="P:organic phosphonate metabolic process"/>
    <property type="evidence" value="ECO:0007669"/>
    <property type="project" value="InterPro"/>
</dbReference>
<gene>
    <name evidence="1" type="ORF">AUP43_08195</name>
</gene>
<dbReference type="OrthoDB" id="9814509at2"/>
<dbReference type="Pfam" id="PF05845">
    <property type="entry name" value="PhnH"/>
    <property type="match status" value="1"/>
</dbReference>
<dbReference type="RefSeq" id="WP_067555377.1">
    <property type="nucleotide sequence ID" value="NZ_LPXN01000102.1"/>
</dbReference>
<dbReference type="InterPro" id="IPR038058">
    <property type="entry name" value="PhnH-like_sp"/>
</dbReference>
<dbReference type="PIRSF" id="PIRSF020680">
    <property type="entry name" value="PhnH"/>
    <property type="match status" value="1"/>
</dbReference>
<evidence type="ECO:0000313" key="2">
    <source>
        <dbReference type="Proteomes" id="UP000076400"/>
    </source>
</evidence>
<sequence length="199" mass="21304">MTETLLAGLADPTLDSQRVFRAALDALSRPGRAVDLPDVLPDGAPAPLMPATAALALALFDYETPVWLDPEADRLAVRDWLRFHCGCPLVADKAQARFAILAGPLDALDGFAAGSDAYPDHSATLLVQVAGLSEGAAHRLTGPGIELEETMQINGLPDDFAALWERNRGLFPRGIDLFLADGARLIGLPRTTRIERKEA</sequence>
<dbReference type="AlphaFoldDB" id="A0A154W668"/>